<dbReference type="WBParaSite" id="nRc.2.0.1.t13741-RA">
    <property type="protein sequence ID" value="nRc.2.0.1.t13741-RA"/>
    <property type="gene ID" value="nRc.2.0.1.g13741"/>
</dbReference>
<dbReference type="Gene3D" id="3.40.50.150">
    <property type="entry name" value="Vaccinia Virus protein VP39"/>
    <property type="match status" value="1"/>
</dbReference>
<feature type="compositionally biased region" description="Basic and acidic residues" evidence="13">
    <location>
        <begin position="1430"/>
        <end position="1439"/>
    </location>
</feature>
<evidence type="ECO:0000256" key="6">
    <source>
        <dbReference type="ARBA" id="ARBA00022691"/>
    </source>
</evidence>
<comment type="similarity">
    <text evidence="11">Belongs to the class I-like SAM-binding methyltransferase superfamily. DOT1 family.</text>
</comment>
<dbReference type="GO" id="GO:0032259">
    <property type="term" value="P:methylation"/>
    <property type="evidence" value="ECO:0007669"/>
    <property type="project" value="UniProtKB-KW"/>
</dbReference>
<feature type="compositionally biased region" description="Polar residues" evidence="13">
    <location>
        <begin position="523"/>
        <end position="536"/>
    </location>
</feature>
<dbReference type="GO" id="GO:0140956">
    <property type="term" value="F:histone H3K79 trimethyltransferase activity"/>
    <property type="evidence" value="ECO:0007669"/>
    <property type="project" value="UniProtKB-EC"/>
</dbReference>
<feature type="compositionally biased region" description="Polar residues" evidence="13">
    <location>
        <begin position="1250"/>
        <end position="1270"/>
    </location>
</feature>
<name>A0A915IHT8_ROMCU</name>
<dbReference type="InterPro" id="IPR029063">
    <property type="entry name" value="SAM-dependent_MTases_sf"/>
</dbReference>
<feature type="compositionally biased region" description="Low complexity" evidence="13">
    <location>
        <begin position="1059"/>
        <end position="1080"/>
    </location>
</feature>
<evidence type="ECO:0000256" key="3">
    <source>
        <dbReference type="ARBA" id="ARBA00020987"/>
    </source>
</evidence>
<dbReference type="InterPro" id="IPR030445">
    <property type="entry name" value="H3-K79_meTrfase"/>
</dbReference>
<evidence type="ECO:0000259" key="14">
    <source>
        <dbReference type="PROSITE" id="PS51569"/>
    </source>
</evidence>
<dbReference type="Pfam" id="PF08123">
    <property type="entry name" value="DOT1"/>
    <property type="match status" value="1"/>
</dbReference>
<dbReference type="GO" id="GO:0006281">
    <property type="term" value="P:DNA repair"/>
    <property type="evidence" value="ECO:0007669"/>
    <property type="project" value="TreeGrafter"/>
</dbReference>
<feature type="region of interest" description="Disordered" evidence="13">
    <location>
        <begin position="1012"/>
        <end position="1089"/>
    </location>
</feature>
<feature type="region of interest" description="Disordered" evidence="13">
    <location>
        <begin position="1320"/>
        <end position="1459"/>
    </location>
</feature>
<evidence type="ECO:0000256" key="8">
    <source>
        <dbReference type="ARBA" id="ARBA00023242"/>
    </source>
</evidence>
<feature type="coiled-coil region" evidence="12">
    <location>
        <begin position="822"/>
        <end position="856"/>
    </location>
</feature>
<feature type="compositionally biased region" description="Polar residues" evidence="13">
    <location>
        <begin position="563"/>
        <end position="586"/>
    </location>
</feature>
<dbReference type="GO" id="GO:0035097">
    <property type="term" value="C:histone methyltransferase complex"/>
    <property type="evidence" value="ECO:0007669"/>
    <property type="project" value="UniProtKB-ARBA"/>
</dbReference>
<evidence type="ECO:0000256" key="1">
    <source>
        <dbReference type="ARBA" id="ARBA00004123"/>
    </source>
</evidence>
<comment type="miscellaneous">
    <text evidence="11">In contrast to other lysine histone methyltransferases, it does not contain a SET domain, suggesting the existence of another mechanism for methylation of lysine residues of histones.</text>
</comment>
<evidence type="ECO:0000313" key="16">
    <source>
        <dbReference type="WBParaSite" id="nRc.2.0.1.t13741-RA"/>
    </source>
</evidence>
<evidence type="ECO:0000256" key="2">
    <source>
        <dbReference type="ARBA" id="ARBA00012190"/>
    </source>
</evidence>
<feature type="region of interest" description="Disordered" evidence="13">
    <location>
        <begin position="556"/>
        <end position="595"/>
    </location>
</feature>
<evidence type="ECO:0000256" key="7">
    <source>
        <dbReference type="ARBA" id="ARBA00022853"/>
    </source>
</evidence>
<dbReference type="Proteomes" id="UP000887565">
    <property type="component" value="Unplaced"/>
</dbReference>
<evidence type="ECO:0000256" key="5">
    <source>
        <dbReference type="ARBA" id="ARBA00022679"/>
    </source>
</evidence>
<evidence type="ECO:0000313" key="15">
    <source>
        <dbReference type="Proteomes" id="UP000887565"/>
    </source>
</evidence>
<comment type="function">
    <text evidence="11">Histone methyltransferase that specifically trimethylates histone H3 to form H3K79me3. This methylation is required for telomere silencing and for the pachytene checkpoint during the meiotic cell cycle by allowing the recruitment of RAD9 to double strand breaks. Nucleosomes are preferred as substrate compared to free histone.</text>
</comment>
<dbReference type="PROSITE" id="PS51569">
    <property type="entry name" value="DOT1"/>
    <property type="match status" value="1"/>
</dbReference>
<dbReference type="PANTHER" id="PTHR21451:SF0">
    <property type="entry name" value="HISTONE-LYSINE N-METHYLTRANSFERASE, H3 LYSINE-79 SPECIFIC"/>
    <property type="match status" value="1"/>
</dbReference>
<comment type="subcellular location">
    <subcellularLocation>
        <location evidence="1 11">Nucleus</location>
    </subcellularLocation>
</comment>
<protein>
    <recommendedName>
        <fullName evidence="3 11">Histone-lysine N-methyltransferase, H3 lysine-79 specific</fullName>
        <ecNumber evidence="2 11">2.1.1.360</ecNumber>
    </recommendedName>
    <alternativeName>
        <fullName evidence="9 11">Histone H3-K79 methyltransferase</fullName>
    </alternativeName>
</protein>
<sequence>NVLFLRKFFNRQFVPGWKSPLRTSVQFRILVMSNQLKLSSPAGADPVIYYWPLCKTKQYNGAEEILETIKWVTEDYPELKIVLEKYVLTNVDLNSYDSMKQLCDKYNKGVTVIRNLWKGATKPNSKISQWASPALLRHIITQCYNRSVVDPDKLNQYEPFSPEVYGETSFELISRMLEDVKLTDDDVFVDLGSGVGQVVIQVAGSSKVSKCVGIEKSEVPSEFAANIEREFRKWMKWYGKRYQDFELIKGDFFDSKFRDMIMNSSLIFVNNFAFGPEVDHKLKLIFAEMKDGTKIVSSKAYCPINFRITDRHMTELGSIMNVRELSSMPGAVSWTGKPVTYFLHTIDRTKLESYFNSVKNNGNGSANNGSHHAHGFQASSSHDAQQLRAPSATSFDSGSCDVKSTDLHESLASSSHHPHPKLHHRRTSSKKSASNDEEEGVVYGPTTRRQWSSWVAQQERIKRKNQDKDVPSRSKKRGIPSSVSSTRRAAKSPSTVKSTASSENDHIDDDNSSLDGGVRSPRINLTSPTSCIQNPSELHHDDVQIAIGNVVVSPITSADDGDQNSSVAPSSPAESLTRRNSLQQQPARKPGRPRKIVALAPVDASSVLSKADATKRKYRRRHHHQKFVHVAAKRQNLTPRKLMASSAATSEELIRRRQSATKLPTTAHPKKKSAEWIETLDLFHKQIVYNAANAGVEDSDKNAVVPCVAKVQSPKTAAELISFPSSFPQVTSVSVSPLTTFMENIRKDYEQFLSHMQSSDFRNEIMAAIENEQKRQKNLQHRKELLEKQVQILQEEGTQLLTVKLQELDMKVVTPTELLSKAKEIVIQHQDLQARAAALENEVKNLELQNQQLLLLTKSNEEAKTAQALHNSNNADQSHDEAKKAVLVEIGSLFTHRKAYLNEISRMENEIRLLESLVQMNAANTGLLDSSILKSPLASIAGLSQTASHQTPLSVLSSPAIPTNKTGAGNSPTSAAVAAAQHSRAALAGAAKDSLSSNASLKEQKISGRNVVVSESAPLPSTATASGGRRLRGGRSGRGGSTATGLRRKHTAAASAQNSGTAVGGSSTASSGGASVTHGAKTLDVQRRDDIDEQVEEMVRKIKNMNSAVTSNLTTTTQDRDKKSKTLTASSLSAVSAVGPSLTQKVDSKKLPRRREKKPVIPVLPTTQSLISSTATPIVVAYRPSTIEQTVDAVSHGFSSSSTMQNVPVPITLTSAFVPATTSQPVAVISHPLTMNDHLEAAERWHKSNAESLSSVTDSLPSPDQESSCGKNLIIPMPKSVDNQFSSNEQDAPLSLVTSQRRPSSVPVFPCHKLSVLQQTASSSPSAPTSAKTLTAQHPPSSSASSSSSCQAPSPFSIGALLIDERPPSSSSSCLPATSNSFPAKSDETSTATAQPRRVQSASARMDETSSVHDSGYAESLPSTSVTAKVEFEPAKEKIPSPNLFKNTSNTGQPGKNFY</sequence>
<feature type="compositionally biased region" description="Polar residues" evidence="13">
    <location>
        <begin position="447"/>
        <end position="456"/>
    </location>
</feature>
<dbReference type="EC" id="2.1.1.360" evidence="2 11"/>
<feature type="compositionally biased region" description="Polar residues" evidence="13">
    <location>
        <begin position="1389"/>
        <end position="1403"/>
    </location>
</feature>
<feature type="compositionally biased region" description="Basic residues" evidence="13">
    <location>
        <begin position="416"/>
        <end position="429"/>
    </location>
</feature>
<comment type="catalytic activity">
    <reaction evidence="10 11">
        <text>L-lysyl(79)-[histone H3] + 3 S-adenosyl-L-methionine = N(6),N(6),N(6)-trimethyl-L-lysyl(79)-[histone H3] + 3 S-adenosyl-L-homocysteine + 3 H(+)</text>
        <dbReference type="Rhea" id="RHEA:60328"/>
        <dbReference type="Rhea" id="RHEA-COMP:15549"/>
        <dbReference type="Rhea" id="RHEA-COMP:15552"/>
        <dbReference type="ChEBI" id="CHEBI:15378"/>
        <dbReference type="ChEBI" id="CHEBI:29969"/>
        <dbReference type="ChEBI" id="CHEBI:57856"/>
        <dbReference type="ChEBI" id="CHEBI:59789"/>
        <dbReference type="ChEBI" id="CHEBI:61961"/>
        <dbReference type="EC" id="2.1.1.360"/>
    </reaction>
</comment>
<keyword evidence="4 11" id="KW-0489">Methyltransferase</keyword>
<reference evidence="16" key="1">
    <citation type="submission" date="2022-11" db="UniProtKB">
        <authorList>
            <consortium name="WormBaseParasite"/>
        </authorList>
    </citation>
    <scope>IDENTIFICATION</scope>
</reference>
<organism evidence="15 16">
    <name type="scientific">Romanomermis culicivorax</name>
    <name type="common">Nematode worm</name>
    <dbReference type="NCBI Taxonomy" id="13658"/>
    <lineage>
        <taxon>Eukaryota</taxon>
        <taxon>Metazoa</taxon>
        <taxon>Ecdysozoa</taxon>
        <taxon>Nematoda</taxon>
        <taxon>Enoplea</taxon>
        <taxon>Dorylaimia</taxon>
        <taxon>Mermithida</taxon>
        <taxon>Mermithoidea</taxon>
        <taxon>Mermithidae</taxon>
        <taxon>Romanomermis</taxon>
    </lineage>
</organism>
<keyword evidence="12" id="KW-0175">Coiled coil</keyword>
<evidence type="ECO:0000256" key="9">
    <source>
        <dbReference type="ARBA" id="ARBA00029821"/>
    </source>
</evidence>
<dbReference type="InterPro" id="IPR025789">
    <property type="entry name" value="DOT1_dom"/>
</dbReference>
<feature type="region of interest" description="Disordered" evidence="13">
    <location>
        <begin position="1250"/>
        <end position="1287"/>
    </location>
</feature>
<evidence type="ECO:0000256" key="4">
    <source>
        <dbReference type="ARBA" id="ARBA00022603"/>
    </source>
</evidence>
<evidence type="ECO:0000256" key="11">
    <source>
        <dbReference type="RuleBase" id="RU271113"/>
    </source>
</evidence>
<keyword evidence="8 11" id="KW-0539">Nucleus</keyword>
<feature type="coiled-coil region" evidence="12">
    <location>
        <begin position="762"/>
        <end position="796"/>
    </location>
</feature>
<feature type="region of interest" description="Disordered" evidence="13">
    <location>
        <begin position="362"/>
        <end position="536"/>
    </location>
</feature>
<dbReference type="FunFam" id="3.40.50.150:FF:000033">
    <property type="entry name" value="Histone-lysine N-methyltransferase, H3 lysine-79 specific"/>
    <property type="match status" value="1"/>
</dbReference>
<keyword evidence="15" id="KW-1185">Reference proteome</keyword>
<dbReference type="PANTHER" id="PTHR21451">
    <property type="entry name" value="HISTONE H3 METHYLTRANSFERASE"/>
    <property type="match status" value="1"/>
</dbReference>
<proteinExistence type="inferred from homology"/>
<evidence type="ECO:0000256" key="12">
    <source>
        <dbReference type="SAM" id="Coils"/>
    </source>
</evidence>
<feature type="domain" description="DOT1" evidence="14">
    <location>
        <begin position="45"/>
        <end position="359"/>
    </location>
</feature>
<dbReference type="SUPFAM" id="SSF53335">
    <property type="entry name" value="S-adenosyl-L-methionine-dependent methyltransferases"/>
    <property type="match status" value="1"/>
</dbReference>
<evidence type="ECO:0000256" key="10">
    <source>
        <dbReference type="ARBA" id="ARBA00047770"/>
    </source>
</evidence>
<keyword evidence="6 11" id="KW-0949">S-adenosyl-L-methionine</keyword>
<feature type="compositionally biased region" description="Polar residues" evidence="13">
    <location>
        <begin position="481"/>
        <end position="502"/>
    </location>
</feature>
<keyword evidence="7 11" id="KW-0156">Chromatin regulator</keyword>
<keyword evidence="5 11" id="KW-0808">Transferase</keyword>
<feature type="compositionally biased region" description="Low complexity" evidence="13">
    <location>
        <begin position="1368"/>
        <end position="1381"/>
    </location>
</feature>
<evidence type="ECO:0000256" key="13">
    <source>
        <dbReference type="SAM" id="MobiDB-lite"/>
    </source>
</evidence>
<dbReference type="GO" id="GO:0000077">
    <property type="term" value="P:DNA damage checkpoint signaling"/>
    <property type="evidence" value="ECO:0007669"/>
    <property type="project" value="TreeGrafter"/>
</dbReference>
<feature type="compositionally biased region" description="Low complexity" evidence="13">
    <location>
        <begin position="1126"/>
        <end position="1138"/>
    </location>
</feature>
<feature type="compositionally biased region" description="Low complexity" evidence="13">
    <location>
        <begin position="1320"/>
        <end position="1357"/>
    </location>
</feature>
<dbReference type="Gene3D" id="1.10.260.60">
    <property type="match status" value="1"/>
</dbReference>
<feature type="region of interest" description="Disordered" evidence="13">
    <location>
        <begin position="1110"/>
        <end position="1156"/>
    </location>
</feature>
<accession>A0A915IHT8</accession>
<feature type="compositionally biased region" description="Polar residues" evidence="13">
    <location>
        <begin position="1444"/>
        <end position="1459"/>
    </location>
</feature>